<evidence type="ECO:0000256" key="3">
    <source>
        <dbReference type="ARBA" id="ARBA00022475"/>
    </source>
</evidence>
<evidence type="ECO:0000256" key="6">
    <source>
        <dbReference type="ARBA" id="ARBA00023136"/>
    </source>
</evidence>
<evidence type="ECO:0000256" key="7">
    <source>
        <dbReference type="SAM" id="Phobius"/>
    </source>
</evidence>
<feature type="transmembrane region" description="Helical" evidence="7">
    <location>
        <begin position="256"/>
        <end position="276"/>
    </location>
</feature>
<keyword evidence="5 7" id="KW-1133">Transmembrane helix</keyword>
<dbReference type="InterPro" id="IPR044049">
    <property type="entry name" value="EccD_transm"/>
</dbReference>
<dbReference type="AlphaFoldDB" id="K8XTM0"/>
<feature type="domain" description="EccD-like transmembrane" evidence="8">
    <location>
        <begin position="172"/>
        <end position="521"/>
    </location>
</feature>
<dbReference type="PIRSF" id="PIRSF017804">
    <property type="entry name" value="Secretion_EccD1"/>
    <property type="match status" value="1"/>
</dbReference>
<dbReference type="EMBL" id="AJYC02000011">
    <property type="protein sequence ID" value="EKT84216.1"/>
    <property type="molecule type" value="Genomic_DNA"/>
</dbReference>
<dbReference type="InterPro" id="IPR006707">
    <property type="entry name" value="T7SS_EccD"/>
</dbReference>
<reference evidence="9 10" key="1">
    <citation type="journal article" date="2013" name="Genome Announc.">
        <title>Draft Genome Sequence of Rhodococcus opacus Strain M213 Shows a Diverse Catabolic Potential.</title>
        <authorList>
            <person name="Pathak A."/>
            <person name="Green S.J."/>
            <person name="Ogram A."/>
            <person name="Chauhan A."/>
        </authorList>
    </citation>
    <scope>NUCLEOTIDE SEQUENCE [LARGE SCALE GENOMIC DNA]</scope>
    <source>
        <strain evidence="9 10">M213</strain>
    </source>
</reference>
<dbReference type="Gene3D" id="3.10.20.90">
    <property type="entry name" value="Phosphatidylinositol 3-kinase Catalytic Subunit, Chain A, domain 1"/>
    <property type="match status" value="1"/>
</dbReference>
<keyword evidence="4 7" id="KW-0812">Transmembrane</keyword>
<feature type="transmembrane region" description="Helical" evidence="7">
    <location>
        <begin position="460"/>
        <end position="480"/>
    </location>
</feature>
<keyword evidence="6 7" id="KW-0472">Membrane</keyword>
<dbReference type="NCBIfam" id="TIGR03920">
    <property type="entry name" value="T7SS_EccD"/>
    <property type="match status" value="1"/>
</dbReference>
<sequence length="521" mass="53097">MIKSDDDLDRSSIGVVTAQMGLCVAELGEIAVSITHDESRGSASSTRPGAAADLCRITVLSTHSQVDMAVPFGVPLAILVPGIVDTIRTHRSTNDFDDSLEQYEPSEWVLAKIGHSPLSTTLTLHEHGIRDGDLLVLQSVHASAPPPLFDDIMYNVAIADAESDREWTRGSARVVGSVAAVLGTVVGSFALMWSGAGTEGFLGAGCALATALLFLIAGAVTGRIYGDAASSVVLSGCAVPLSFAAGMLFVPGGLGAPHLLLGLVLAGTTAVLALRLGGVGLRLFTALSVTSLFGSLAALVATLFGNPVSAVGAGVVAAALIGLAFSARVSILLAKLPLPPVPAPGTSVDPSEDDPDDEVTMPSFDSLAQRAARARKYLTGLVGAMTALAVSGALIAAQPGMSGGIFWPGVSLAVATAAVLMFRGRTYSSAEQAVQLIAGGVTILVLLLTAVAVAVPDFAIASFAVAILFAVGGLVLGILAPRQTFSPVMRRVAELIDLAVIASIVPLVCWVTGLYSLMRGL</sequence>
<accession>K8XTM0</accession>
<comment type="similarity">
    <text evidence="2">Belongs to the EccD/Snm4 family.</text>
</comment>
<feature type="transmembrane region" description="Helical" evidence="7">
    <location>
        <begin position="404"/>
        <end position="422"/>
    </location>
</feature>
<dbReference type="Pfam" id="PF19053">
    <property type="entry name" value="EccD"/>
    <property type="match status" value="1"/>
</dbReference>
<dbReference type="GO" id="GO:0005886">
    <property type="term" value="C:plasma membrane"/>
    <property type="evidence" value="ECO:0007669"/>
    <property type="project" value="UniProtKB-SubCell"/>
</dbReference>
<feature type="transmembrane region" description="Helical" evidence="7">
    <location>
        <begin position="310"/>
        <end position="334"/>
    </location>
</feature>
<evidence type="ECO:0000313" key="9">
    <source>
        <dbReference type="EMBL" id="EKT84216.1"/>
    </source>
</evidence>
<evidence type="ECO:0000256" key="2">
    <source>
        <dbReference type="ARBA" id="ARBA00006162"/>
    </source>
</evidence>
<feature type="transmembrane region" description="Helical" evidence="7">
    <location>
        <begin position="174"/>
        <end position="194"/>
    </location>
</feature>
<feature type="transmembrane region" description="Helical" evidence="7">
    <location>
        <begin position="232"/>
        <end position="250"/>
    </location>
</feature>
<name>K8XTM0_RHOOP</name>
<keyword evidence="3" id="KW-1003">Cell membrane</keyword>
<feature type="transmembrane region" description="Helical" evidence="7">
    <location>
        <begin position="377"/>
        <end position="398"/>
    </location>
</feature>
<gene>
    <name evidence="9" type="ORF">WSS_A03835</name>
</gene>
<evidence type="ECO:0000256" key="1">
    <source>
        <dbReference type="ARBA" id="ARBA00004651"/>
    </source>
</evidence>
<dbReference type="Pfam" id="PF08817">
    <property type="entry name" value="YukD"/>
    <property type="match status" value="1"/>
</dbReference>
<dbReference type="Proteomes" id="UP000005951">
    <property type="component" value="Unassembled WGS sequence"/>
</dbReference>
<evidence type="ECO:0000256" key="5">
    <source>
        <dbReference type="ARBA" id="ARBA00022989"/>
    </source>
</evidence>
<comment type="subcellular location">
    <subcellularLocation>
        <location evidence="1">Cell membrane</location>
        <topology evidence="1">Multi-pass membrane protein</topology>
    </subcellularLocation>
</comment>
<feature type="transmembrane region" description="Helical" evidence="7">
    <location>
        <begin position="492"/>
        <end position="518"/>
    </location>
</feature>
<organism evidence="9 10">
    <name type="scientific">Rhodococcus opacus M213</name>
    <dbReference type="NCBI Taxonomy" id="1129896"/>
    <lineage>
        <taxon>Bacteria</taxon>
        <taxon>Bacillati</taxon>
        <taxon>Actinomycetota</taxon>
        <taxon>Actinomycetes</taxon>
        <taxon>Mycobacteriales</taxon>
        <taxon>Nocardiaceae</taxon>
        <taxon>Rhodococcus</taxon>
    </lineage>
</organism>
<feature type="transmembrane region" description="Helical" evidence="7">
    <location>
        <begin position="200"/>
        <end position="220"/>
    </location>
</feature>
<feature type="transmembrane region" description="Helical" evidence="7">
    <location>
        <begin position="283"/>
        <end position="304"/>
    </location>
</feature>
<evidence type="ECO:0000259" key="8">
    <source>
        <dbReference type="Pfam" id="PF19053"/>
    </source>
</evidence>
<feature type="transmembrane region" description="Helical" evidence="7">
    <location>
        <begin position="434"/>
        <end position="454"/>
    </location>
</feature>
<evidence type="ECO:0000313" key="10">
    <source>
        <dbReference type="Proteomes" id="UP000005951"/>
    </source>
</evidence>
<comment type="caution">
    <text evidence="9">The sequence shown here is derived from an EMBL/GenBank/DDBJ whole genome shotgun (WGS) entry which is preliminary data.</text>
</comment>
<evidence type="ECO:0000256" key="4">
    <source>
        <dbReference type="ARBA" id="ARBA00022692"/>
    </source>
</evidence>
<protein>
    <recommendedName>
        <fullName evidence="8">EccD-like transmembrane domain-containing protein</fullName>
    </recommendedName>
</protein>
<dbReference type="InterPro" id="IPR024962">
    <property type="entry name" value="YukD-like"/>
</dbReference>
<proteinExistence type="inferred from homology"/>